<keyword evidence="6 9" id="KW-0472">Membrane</keyword>
<gene>
    <name evidence="12" type="ORF">XD72_0183</name>
    <name evidence="13" type="ORF">XE07_0539</name>
</gene>
<dbReference type="InterPro" id="IPR046342">
    <property type="entry name" value="CBS_dom_sf"/>
</dbReference>
<dbReference type="Proteomes" id="UP000053961">
    <property type="component" value="Unassembled WGS sequence"/>
</dbReference>
<keyword evidence="2 9" id="KW-0812">Transmembrane</keyword>
<dbReference type="SUPFAM" id="SSF56176">
    <property type="entry name" value="FAD-binding/transporter-associated domain-like"/>
    <property type="match status" value="1"/>
</dbReference>
<sequence>MATEIIIIILLIIANGIFAMSEIAVVSSRKARLQQMGAEGSSGAKTALDLANEPTPFLSTIQIGITLVGILTGAFGGATIARDLALRLDGVPALASHSELFSIGIVVVGIAYATLVLGELVPKRLALTNPEKIASIVASPMSLLSKIAAPLVFVLSVSTNLSIKLLGIKPNNEPPVTEEEIKILIDQGTGAGVFEEAEKDMVERVFRLGDRRVATFMTPRSKIVWLNADDKPEAIREKISGRSYSLFPVCEGDLDSVVGVVQAKDLLLYADGGEEFNLAGAVLPPLFVPESMRGLKVLERFKETGIHLAIVVDEYGAVQGVVALTDILEAIVGDIPHIDELTEPQMTRREDGSWLIDGMMPIDEFEEAFGIEKLPDEDGGLYHTLGGFVIIHFERIPSPGDHFDWGDLRFEVVDMDYNRVDKILVLPKKGSNVDYVGGA</sequence>
<protein>
    <recommendedName>
        <fullName evidence="16">HlyC/CorC family transporter</fullName>
    </recommendedName>
</protein>
<dbReference type="InterPro" id="IPR044751">
    <property type="entry name" value="Ion_transp-like_CBS"/>
</dbReference>
<evidence type="ECO:0000256" key="6">
    <source>
        <dbReference type="ARBA" id="ARBA00023136"/>
    </source>
</evidence>
<dbReference type="SMART" id="SM01091">
    <property type="entry name" value="CorC_HlyC"/>
    <property type="match status" value="1"/>
</dbReference>
<feature type="transmembrane region" description="Helical" evidence="9">
    <location>
        <begin position="133"/>
        <end position="155"/>
    </location>
</feature>
<dbReference type="Proteomes" id="UP000057043">
    <property type="component" value="Unassembled WGS sequence"/>
</dbReference>
<name>A0A101IL00_9EURY</name>
<feature type="transmembrane region" description="Helical" evidence="9">
    <location>
        <begin position="6"/>
        <end position="26"/>
    </location>
</feature>
<dbReference type="InterPro" id="IPR005170">
    <property type="entry name" value="Transptr-assoc_dom"/>
</dbReference>
<keyword evidence="5 8" id="KW-0129">CBS domain</keyword>
<accession>A0A101IL00</accession>
<dbReference type="GO" id="GO:0005886">
    <property type="term" value="C:plasma membrane"/>
    <property type="evidence" value="ECO:0007669"/>
    <property type="project" value="TreeGrafter"/>
</dbReference>
<feature type="domain" description="CNNM transmembrane" evidence="11">
    <location>
        <begin position="1"/>
        <end position="198"/>
    </location>
</feature>
<evidence type="ECO:0008006" key="16">
    <source>
        <dbReference type="Google" id="ProtNLM"/>
    </source>
</evidence>
<dbReference type="InterPro" id="IPR016169">
    <property type="entry name" value="FAD-bd_PCMH_sub2"/>
</dbReference>
<dbReference type="Gene3D" id="3.10.580.10">
    <property type="entry name" value="CBS-domain"/>
    <property type="match status" value="1"/>
</dbReference>
<dbReference type="Pfam" id="PF03471">
    <property type="entry name" value="CorC_HlyC"/>
    <property type="match status" value="1"/>
</dbReference>
<dbReference type="Gene3D" id="3.30.465.10">
    <property type="match status" value="1"/>
</dbReference>
<evidence type="ECO:0000256" key="1">
    <source>
        <dbReference type="ARBA" id="ARBA00004141"/>
    </source>
</evidence>
<keyword evidence="7" id="KW-0028">Amino-acid biosynthesis</keyword>
<dbReference type="Pfam" id="PF00571">
    <property type="entry name" value="CBS"/>
    <property type="match status" value="2"/>
</dbReference>
<comment type="subcellular location">
    <subcellularLocation>
        <location evidence="1">Membrane</location>
        <topology evidence="1">Multi-pass membrane protein</topology>
    </subcellularLocation>
</comment>
<dbReference type="PATRIC" id="fig|301375.6.peg.1442"/>
<dbReference type="EMBL" id="LGFT01000003">
    <property type="protein sequence ID" value="KUK45405.1"/>
    <property type="molecule type" value="Genomic_DNA"/>
</dbReference>
<dbReference type="EMBL" id="LGHB01000004">
    <property type="protein sequence ID" value="KUK97154.1"/>
    <property type="molecule type" value="Genomic_DNA"/>
</dbReference>
<evidence type="ECO:0000256" key="5">
    <source>
        <dbReference type="ARBA" id="ARBA00023122"/>
    </source>
</evidence>
<dbReference type="FunFam" id="3.30.465.10:FF:000023">
    <property type="entry name" value="Magnesium and cobalt transporter"/>
    <property type="match status" value="1"/>
</dbReference>
<evidence type="ECO:0000259" key="10">
    <source>
        <dbReference type="PROSITE" id="PS51371"/>
    </source>
</evidence>
<dbReference type="InterPro" id="IPR002550">
    <property type="entry name" value="CNNM"/>
</dbReference>
<evidence type="ECO:0000256" key="8">
    <source>
        <dbReference type="PROSITE-ProRule" id="PRU00703"/>
    </source>
</evidence>
<evidence type="ECO:0000256" key="4">
    <source>
        <dbReference type="ARBA" id="ARBA00022989"/>
    </source>
</evidence>
<feature type="domain" description="CBS" evidence="10">
    <location>
        <begin position="281"/>
        <end position="340"/>
    </location>
</feature>
<evidence type="ECO:0000259" key="11">
    <source>
        <dbReference type="PROSITE" id="PS51846"/>
    </source>
</evidence>
<evidence type="ECO:0000313" key="13">
    <source>
        <dbReference type="EMBL" id="KUK97154.1"/>
    </source>
</evidence>
<evidence type="ECO:0000256" key="7">
    <source>
        <dbReference type="ARBA" id="ARBA00023167"/>
    </source>
</evidence>
<evidence type="ECO:0000256" key="9">
    <source>
        <dbReference type="SAM" id="Phobius"/>
    </source>
</evidence>
<dbReference type="PANTHER" id="PTHR22777:SF17">
    <property type="entry name" value="UPF0053 PROTEIN SLL0260"/>
    <property type="match status" value="1"/>
</dbReference>
<dbReference type="Pfam" id="PF01595">
    <property type="entry name" value="CNNM"/>
    <property type="match status" value="1"/>
</dbReference>
<feature type="domain" description="CBS" evidence="10">
    <location>
        <begin position="217"/>
        <end position="276"/>
    </location>
</feature>
<keyword evidence="7" id="KW-0486">Methionine biosynthesis</keyword>
<dbReference type="SMART" id="SM00116">
    <property type="entry name" value="CBS"/>
    <property type="match status" value="2"/>
</dbReference>
<reference evidence="13" key="1">
    <citation type="journal article" date="2015" name="MBio">
        <title>Genome-resolved metagenomic analysis reveals roles for candidate phyla and other microbial community members in biogeochemical transformations in oil reservoirs.</title>
        <authorList>
            <person name="Hu P."/>
            <person name="Tom L."/>
            <person name="Singh A."/>
            <person name="Thomas B.C."/>
            <person name="Baker B.J."/>
            <person name="Piceno Y.M."/>
            <person name="Andersen G.L."/>
            <person name="Banfield J.F."/>
        </authorList>
    </citation>
    <scope>NUCLEOTIDE SEQUENCE [LARGE SCALE GENOMIC DNA]</scope>
    <source>
        <strain evidence="13">56_747</strain>
    </source>
</reference>
<dbReference type="PROSITE" id="PS51846">
    <property type="entry name" value="CNNM"/>
    <property type="match status" value="1"/>
</dbReference>
<dbReference type="FunFam" id="3.10.580.10:FF:000002">
    <property type="entry name" value="Magnesium/cobalt efflux protein CorC"/>
    <property type="match status" value="1"/>
</dbReference>
<organism evidence="13 14">
    <name type="scientific">Methanothrix harundinacea</name>
    <dbReference type="NCBI Taxonomy" id="301375"/>
    <lineage>
        <taxon>Archaea</taxon>
        <taxon>Methanobacteriati</taxon>
        <taxon>Methanobacteriota</taxon>
        <taxon>Stenosarchaea group</taxon>
        <taxon>Methanomicrobia</taxon>
        <taxon>Methanotrichales</taxon>
        <taxon>Methanotrichaceae</taxon>
        <taxon>Methanothrix</taxon>
    </lineage>
</organism>
<feature type="transmembrane region" description="Helical" evidence="9">
    <location>
        <begin position="57"/>
        <end position="80"/>
    </location>
</feature>
<dbReference type="SUPFAM" id="SSF54631">
    <property type="entry name" value="CBS-domain pair"/>
    <property type="match status" value="1"/>
</dbReference>
<evidence type="ECO:0000256" key="3">
    <source>
        <dbReference type="ARBA" id="ARBA00022737"/>
    </source>
</evidence>
<feature type="transmembrane region" description="Helical" evidence="9">
    <location>
        <begin position="100"/>
        <end position="121"/>
    </location>
</feature>
<dbReference type="InterPro" id="IPR036318">
    <property type="entry name" value="FAD-bd_PCMH-like_sf"/>
</dbReference>
<keyword evidence="3" id="KW-0677">Repeat</keyword>
<evidence type="ECO:0000313" key="14">
    <source>
        <dbReference type="Proteomes" id="UP000053961"/>
    </source>
</evidence>
<dbReference type="GO" id="GO:0050660">
    <property type="term" value="F:flavin adenine dinucleotide binding"/>
    <property type="evidence" value="ECO:0007669"/>
    <property type="project" value="InterPro"/>
</dbReference>
<dbReference type="PROSITE" id="PS51371">
    <property type="entry name" value="CBS"/>
    <property type="match status" value="2"/>
</dbReference>
<dbReference type="AlphaFoldDB" id="A0A101IL00"/>
<dbReference type="InterPro" id="IPR000644">
    <property type="entry name" value="CBS_dom"/>
</dbReference>
<dbReference type="CDD" id="cd04590">
    <property type="entry name" value="CBS_pair_CorC_HlyC_assoc"/>
    <property type="match status" value="1"/>
</dbReference>
<proteinExistence type="predicted"/>
<keyword evidence="4 9" id="KW-1133">Transmembrane helix</keyword>
<evidence type="ECO:0000313" key="15">
    <source>
        <dbReference type="Proteomes" id="UP000057043"/>
    </source>
</evidence>
<reference evidence="14 15" key="2">
    <citation type="journal article" date="2015" name="MBio">
        <title>Genome-Resolved Metagenomic Analysis Reveals Roles for Candidate Phyla and Other Microbial Community Members in Biogeochemical Transformations in Oil Reservoirs.</title>
        <authorList>
            <person name="Hu P."/>
            <person name="Tom L."/>
            <person name="Singh A."/>
            <person name="Thomas B.C."/>
            <person name="Baker B.J."/>
            <person name="Piceno Y.M."/>
            <person name="Andersen G.L."/>
            <person name="Banfield J.F."/>
        </authorList>
    </citation>
    <scope>NUCLEOTIDE SEQUENCE [LARGE SCALE GENOMIC DNA]</scope>
    <source>
        <strain evidence="12">57_489</strain>
    </source>
</reference>
<dbReference type="PANTHER" id="PTHR22777">
    <property type="entry name" value="HEMOLYSIN-RELATED"/>
    <property type="match status" value="1"/>
</dbReference>
<evidence type="ECO:0000256" key="2">
    <source>
        <dbReference type="ARBA" id="ARBA00022692"/>
    </source>
</evidence>
<evidence type="ECO:0000313" key="12">
    <source>
        <dbReference type="EMBL" id="KUK45405.1"/>
    </source>
</evidence>
<dbReference type="GO" id="GO:0009086">
    <property type="term" value="P:methionine biosynthetic process"/>
    <property type="evidence" value="ECO:0007669"/>
    <property type="project" value="UniProtKB-KW"/>
</dbReference>
<comment type="caution">
    <text evidence="13">The sequence shown here is derived from an EMBL/GenBank/DDBJ whole genome shotgun (WGS) entry which is preliminary data.</text>
</comment>